<keyword evidence="2" id="KW-1185">Reference proteome</keyword>
<reference evidence="1 2" key="1">
    <citation type="submission" date="2018-03" db="EMBL/GenBank/DDBJ databases">
        <title>Genome sequence of Moorella humiferrea DSM 23265.</title>
        <authorList>
            <person name="Poehlein A."/>
            <person name="Daniel R."/>
        </authorList>
    </citation>
    <scope>NUCLEOTIDE SEQUENCE [LARGE SCALE GENOMIC DNA]</scope>
    <source>
        <strain evidence="1 2">DSM 23265</strain>
    </source>
</reference>
<protein>
    <submittedName>
        <fullName evidence="1">Uncharacterized protein</fullName>
    </submittedName>
</protein>
<dbReference type="InterPro" id="IPR013783">
    <property type="entry name" value="Ig-like_fold"/>
</dbReference>
<organism evidence="1 2">
    <name type="scientific">Neomoorella humiferrea</name>
    <dbReference type="NCBI Taxonomy" id="676965"/>
    <lineage>
        <taxon>Bacteria</taxon>
        <taxon>Bacillati</taxon>
        <taxon>Bacillota</taxon>
        <taxon>Clostridia</taxon>
        <taxon>Neomoorellales</taxon>
        <taxon>Neomoorellaceae</taxon>
        <taxon>Neomoorella</taxon>
    </lineage>
</organism>
<proteinExistence type="predicted"/>
<dbReference type="InterPro" id="IPR035986">
    <property type="entry name" value="PKD_dom_sf"/>
</dbReference>
<dbReference type="Gene3D" id="2.60.40.10">
    <property type="entry name" value="Immunoglobulins"/>
    <property type="match status" value="3"/>
</dbReference>
<dbReference type="Pfam" id="PF25788">
    <property type="entry name" value="Ig_Rha78A_N"/>
    <property type="match status" value="1"/>
</dbReference>
<dbReference type="RefSeq" id="WP_146127142.1">
    <property type="nucleotide sequence ID" value="NZ_CP136419.1"/>
</dbReference>
<sequence>MSGKEWCYEFFYLKLKKLARTLVSFFVALLLLLQMPSLAWASCYPPSVMAIPLIFADVSGPSRAHFGDRISMRYSWDVEITIYVMQYCESCTYNPWLGYWCMPYFNNYSYSSHGKDTFRYDLEARWYDGNMFYSFNMEDNGTCYVPLTPYDASGWCDVQLLIPSYMPEGNYSILFYWAGSYDVPSDSYFGGTETEYYDTLAATNKTITIYNNAPTLSLQAPSSAYSGQVIRIWATATDPDGDPINSYKWIIDGKDTSSTQTPYIDISWATPGQHSISAQAQDIYGKWSSPANATVTVTANRPPVAVLKIATPAIYAGGTVTTDGTGSYDPDPGDAIAVAMWYYQKPGGNWVGPVTQSVQGSSGLTWTLNPDVSGQWNVKLIVKDSHGTESAPAYASFDVLDVPPPIIDGGGSCYTTPTPRISWTFSQPQSAYQAVIRSSSGNVVYDTGKVISSQNSFNVPPGVLWASGDYRFTVQVRAWNAAGYASGWSAPAGFCVTAFERPRVVEIVNPPPGQTAPTLSGPILIAPGTRAANLPRIQAGSKVGVEVDGIGIDSLVSAVFPYLNRTAVVGSGTPRVTSCIGTNKTWLIEFWTDASKAVVPDGIIVKMQLDGRGADGGAVNFGLPPYADGVAVISDTAYSDWFVVLQGRNTY</sequence>
<comment type="caution">
    <text evidence="1">The sequence shown here is derived from an EMBL/GenBank/DDBJ whole genome shotgun (WGS) entry which is preliminary data.</text>
</comment>
<dbReference type="OrthoDB" id="1803536at2"/>
<gene>
    <name evidence="1" type="ORF">MOHU_15570</name>
</gene>
<dbReference type="Proteomes" id="UP000238415">
    <property type="component" value="Unassembled WGS sequence"/>
</dbReference>
<dbReference type="SUPFAM" id="SSF49299">
    <property type="entry name" value="PKD domain"/>
    <property type="match status" value="1"/>
</dbReference>
<accession>A0A2T0AQX9</accession>
<dbReference type="EMBL" id="PVXM01000031">
    <property type="protein sequence ID" value="PRR71925.1"/>
    <property type="molecule type" value="Genomic_DNA"/>
</dbReference>
<evidence type="ECO:0000313" key="1">
    <source>
        <dbReference type="EMBL" id="PRR71925.1"/>
    </source>
</evidence>
<dbReference type="AlphaFoldDB" id="A0A2T0AQX9"/>
<name>A0A2T0AQX9_9FIRM</name>
<evidence type="ECO:0000313" key="2">
    <source>
        <dbReference type="Proteomes" id="UP000238415"/>
    </source>
</evidence>